<dbReference type="EMBL" id="JAUSYA010000001">
    <property type="protein sequence ID" value="MDQ0682047.1"/>
    <property type="molecule type" value="Genomic_DNA"/>
</dbReference>
<gene>
    <name evidence="1" type="ORF">QFZ56_001010</name>
</gene>
<dbReference type="InterPro" id="IPR029058">
    <property type="entry name" value="AB_hydrolase_fold"/>
</dbReference>
<organism evidence="1 2">
    <name type="scientific">Streptomyces achromogenes</name>
    <dbReference type="NCBI Taxonomy" id="67255"/>
    <lineage>
        <taxon>Bacteria</taxon>
        <taxon>Bacillati</taxon>
        <taxon>Actinomycetota</taxon>
        <taxon>Actinomycetes</taxon>
        <taxon>Kitasatosporales</taxon>
        <taxon>Streptomycetaceae</taxon>
        <taxon>Streptomyces</taxon>
    </lineage>
</organism>
<evidence type="ECO:0000313" key="1">
    <source>
        <dbReference type="EMBL" id="MDQ0682047.1"/>
    </source>
</evidence>
<dbReference type="SUPFAM" id="SSF53474">
    <property type="entry name" value="alpha/beta-Hydrolases"/>
    <property type="match status" value="1"/>
</dbReference>
<comment type="caution">
    <text evidence="1">The sequence shown here is derived from an EMBL/GenBank/DDBJ whole genome shotgun (WGS) entry which is preliminary data.</text>
</comment>
<keyword evidence="2" id="KW-1185">Reference proteome</keyword>
<protein>
    <submittedName>
        <fullName evidence="1">Pimeloyl-ACP methyl ester carboxylesterase</fullName>
    </submittedName>
</protein>
<name>A0ABU0PUI2_STRAH</name>
<proteinExistence type="predicted"/>
<dbReference type="Proteomes" id="UP001243364">
    <property type="component" value="Unassembled WGS sequence"/>
</dbReference>
<evidence type="ECO:0000313" key="2">
    <source>
        <dbReference type="Proteomes" id="UP001243364"/>
    </source>
</evidence>
<dbReference type="Gene3D" id="3.40.50.1820">
    <property type="entry name" value="alpha/beta hydrolase"/>
    <property type="match status" value="1"/>
</dbReference>
<sequence length="90" mass="9848">MAASRLSTDWNVPIDPVKISGPLLVLGAEHDLLSDPACVHRLARMLGADYHYPADFGHGVTLHPRWAEIAEITHRWLCKNTGEGATGPRP</sequence>
<reference evidence="1 2" key="1">
    <citation type="submission" date="2023-07" db="EMBL/GenBank/DDBJ databases">
        <title>Comparative genomics of wheat-associated soil bacteria to identify genetic determinants of phenazine resistance.</title>
        <authorList>
            <person name="Mouncey N."/>
        </authorList>
    </citation>
    <scope>NUCLEOTIDE SEQUENCE [LARGE SCALE GENOMIC DNA]</scope>
    <source>
        <strain evidence="1 2">W4I19-2</strain>
    </source>
</reference>
<accession>A0ABU0PUI2</accession>